<organism evidence="1">
    <name type="scientific">Anguilla anguilla</name>
    <name type="common">European freshwater eel</name>
    <name type="synonym">Muraena anguilla</name>
    <dbReference type="NCBI Taxonomy" id="7936"/>
    <lineage>
        <taxon>Eukaryota</taxon>
        <taxon>Metazoa</taxon>
        <taxon>Chordata</taxon>
        <taxon>Craniata</taxon>
        <taxon>Vertebrata</taxon>
        <taxon>Euteleostomi</taxon>
        <taxon>Actinopterygii</taxon>
        <taxon>Neopterygii</taxon>
        <taxon>Teleostei</taxon>
        <taxon>Anguilliformes</taxon>
        <taxon>Anguillidae</taxon>
        <taxon>Anguilla</taxon>
    </lineage>
</organism>
<dbReference type="EMBL" id="GBXM01021220">
    <property type="protein sequence ID" value="JAH87357.1"/>
    <property type="molecule type" value="Transcribed_RNA"/>
</dbReference>
<protein>
    <submittedName>
        <fullName evidence="1">Uncharacterized protein</fullName>
    </submittedName>
</protein>
<sequence length="33" mass="3765">MGTLSFLLCHCFWTWQLAFAIFHFKGNVFGGKG</sequence>
<evidence type="ECO:0000313" key="1">
    <source>
        <dbReference type="EMBL" id="JAH87357.1"/>
    </source>
</evidence>
<name>A0A0E9WAI9_ANGAN</name>
<proteinExistence type="predicted"/>
<reference evidence="1" key="2">
    <citation type="journal article" date="2015" name="Fish Shellfish Immunol.">
        <title>Early steps in the European eel (Anguilla anguilla)-Vibrio vulnificus interaction in the gills: Role of the RtxA13 toxin.</title>
        <authorList>
            <person name="Callol A."/>
            <person name="Pajuelo D."/>
            <person name="Ebbesson L."/>
            <person name="Teles M."/>
            <person name="MacKenzie S."/>
            <person name="Amaro C."/>
        </authorList>
    </citation>
    <scope>NUCLEOTIDE SEQUENCE</scope>
</reference>
<dbReference type="AlphaFoldDB" id="A0A0E9WAI9"/>
<reference evidence="1" key="1">
    <citation type="submission" date="2014-11" db="EMBL/GenBank/DDBJ databases">
        <authorList>
            <person name="Amaro Gonzalez C."/>
        </authorList>
    </citation>
    <scope>NUCLEOTIDE SEQUENCE</scope>
</reference>
<accession>A0A0E9WAI9</accession>